<dbReference type="InterPro" id="IPR004610">
    <property type="entry name" value="RecJ"/>
</dbReference>
<dbReference type="GO" id="GO:0006310">
    <property type="term" value="P:DNA recombination"/>
    <property type="evidence" value="ECO:0007669"/>
    <property type="project" value="InterPro"/>
</dbReference>
<dbReference type="GO" id="GO:0006281">
    <property type="term" value="P:DNA repair"/>
    <property type="evidence" value="ECO:0007669"/>
    <property type="project" value="InterPro"/>
</dbReference>
<keyword evidence="5 9" id="KW-0269">Exonuclease</keyword>
<organism evidence="9 10">
    <name type="scientific">Candidatus Thalassospirochaeta sargassi</name>
    <dbReference type="NCBI Taxonomy" id="3119039"/>
    <lineage>
        <taxon>Bacteria</taxon>
        <taxon>Pseudomonadati</taxon>
        <taxon>Spirochaetota</taxon>
        <taxon>Spirochaetia</taxon>
        <taxon>Spirochaetales</taxon>
        <taxon>Spirochaetaceae</taxon>
        <taxon>Candidatus Thalassospirochaeta</taxon>
    </lineage>
</organism>
<evidence type="ECO:0000259" key="7">
    <source>
        <dbReference type="Pfam" id="PF02272"/>
    </source>
</evidence>
<feature type="domain" description="RecJ OB" evidence="8">
    <location>
        <begin position="591"/>
        <end position="699"/>
    </location>
</feature>
<dbReference type="GO" id="GO:0008409">
    <property type="term" value="F:5'-3' exonuclease activity"/>
    <property type="evidence" value="ECO:0007669"/>
    <property type="project" value="InterPro"/>
</dbReference>
<evidence type="ECO:0000313" key="9">
    <source>
        <dbReference type="EMBL" id="MDC7225496.1"/>
    </source>
</evidence>
<evidence type="ECO:0000256" key="4">
    <source>
        <dbReference type="ARBA" id="ARBA00022801"/>
    </source>
</evidence>
<proteinExistence type="inferred from homology"/>
<feature type="domain" description="DDH" evidence="6">
    <location>
        <begin position="77"/>
        <end position="204"/>
    </location>
</feature>
<evidence type="ECO:0000256" key="1">
    <source>
        <dbReference type="ARBA" id="ARBA00005915"/>
    </source>
</evidence>
<name>A0AAJ1MJ51_9SPIO</name>
<evidence type="ECO:0000259" key="6">
    <source>
        <dbReference type="Pfam" id="PF01368"/>
    </source>
</evidence>
<dbReference type="EMBL" id="JAQQAL010000007">
    <property type="protein sequence ID" value="MDC7225496.1"/>
    <property type="molecule type" value="Genomic_DNA"/>
</dbReference>
<keyword evidence="4" id="KW-0378">Hydrolase</keyword>
<dbReference type="GO" id="GO:0003676">
    <property type="term" value="F:nucleic acid binding"/>
    <property type="evidence" value="ECO:0007669"/>
    <property type="project" value="InterPro"/>
</dbReference>
<reference evidence="9 10" key="1">
    <citation type="submission" date="2022-12" db="EMBL/GenBank/DDBJ databases">
        <title>Metagenome assembled genome from gulf of manar.</title>
        <authorList>
            <person name="Kohli P."/>
            <person name="Pk S."/>
            <person name="Venkata Ramana C."/>
            <person name="Sasikala C."/>
        </authorList>
    </citation>
    <scope>NUCLEOTIDE SEQUENCE [LARGE SCALE GENOMIC DNA]</scope>
    <source>
        <strain evidence="9">JB008</strain>
    </source>
</reference>
<dbReference type="InterPro" id="IPR001667">
    <property type="entry name" value="DDH_dom"/>
</dbReference>
<dbReference type="NCBIfam" id="TIGR00644">
    <property type="entry name" value="recJ"/>
    <property type="match status" value="1"/>
</dbReference>
<keyword evidence="3" id="KW-0540">Nuclease</keyword>
<dbReference type="PANTHER" id="PTHR30255:SF2">
    <property type="entry name" value="SINGLE-STRANDED-DNA-SPECIFIC EXONUCLEASE RECJ"/>
    <property type="match status" value="1"/>
</dbReference>
<evidence type="ECO:0000256" key="5">
    <source>
        <dbReference type="ARBA" id="ARBA00022839"/>
    </source>
</evidence>
<protein>
    <recommendedName>
        <fullName evidence="2">Single-stranded-DNA-specific exonuclease RecJ</fullName>
    </recommendedName>
</protein>
<evidence type="ECO:0000256" key="2">
    <source>
        <dbReference type="ARBA" id="ARBA00019841"/>
    </source>
</evidence>
<gene>
    <name evidence="9" type="primary">recJ</name>
    <name evidence="9" type="ORF">PQJ61_01885</name>
</gene>
<dbReference type="Proteomes" id="UP001221217">
    <property type="component" value="Unassembled WGS sequence"/>
</dbReference>
<feature type="domain" description="DHHA1" evidence="7">
    <location>
        <begin position="486"/>
        <end position="575"/>
    </location>
</feature>
<dbReference type="InterPro" id="IPR003156">
    <property type="entry name" value="DHHA1_dom"/>
</dbReference>
<dbReference type="InterPro" id="IPR051673">
    <property type="entry name" value="SSDNA_exonuclease_RecJ"/>
</dbReference>
<sequence>MVWNKKNISADKVREISGRFGIDLLPASIFVRRGITDFTKLKFYLEDDLQYLHSPFNFEEMEEIIDRIKLAASEGEKVKIFGDRDVDGITSTVLLYNELTSMGIEASWRLPEGDDPYGLTIQAVDEFREVDGSLLITVDCGISNYNEIKHAADLGIDTIVIDHHNSPEVLPPAYGIINPKMEDSCYPFMHLAGCGVVSKVVWALRFSRLDLYNQEFCMLNIRPGNESYILEAVRVKNLVAGERITETLVPGMVDLANSRLLDFLQLQIIVYDAEPQKKMLQRIFGNNTDIHLVDAAPEIWKVFPSLQGKSLLKMRDGSRMVKYSQDSPGEVDVFLNLFAAFIYKREESLSSGFEKELDLVALGTIADLMPLEDENRIIVKRGMQQIMKTQRPGLRTLLASRNLLAKTLSTTDIGWQLTPTINATGRMGVPSKAVELLLGTDAEEINRLTEEVGSLNRKRKKLGEDVWAKVLPSAKRSYQDLEAKLVIVADKSMNRGITGIIASRLASFFGVPAIAVSIMDDKAVGSVRSAMQINVKDFIAGASDLFIDYGGHDFAAGFSLKLSKFAEFTARIEQLAPKLKGADTAEASIKIDAELPPSYLNPDLIKTVEMFEPYGENNPPLIFLSRGVTIESMELMGKSEQKHLRLLFAAGKYKWPAVYWNAADRANRDFSRGDKVDIVFRLGRNYFMNKESLQLTVLDLEK</sequence>
<dbReference type="Pfam" id="PF17768">
    <property type="entry name" value="RecJ_OB"/>
    <property type="match status" value="1"/>
</dbReference>
<dbReference type="Gene3D" id="3.90.1640.30">
    <property type="match status" value="2"/>
</dbReference>
<evidence type="ECO:0000313" key="10">
    <source>
        <dbReference type="Proteomes" id="UP001221217"/>
    </source>
</evidence>
<dbReference type="AlphaFoldDB" id="A0AAJ1MJ51"/>
<comment type="similarity">
    <text evidence="1">Belongs to the RecJ family.</text>
</comment>
<dbReference type="Pfam" id="PF02272">
    <property type="entry name" value="DHHA1"/>
    <property type="match status" value="1"/>
</dbReference>
<dbReference type="InterPro" id="IPR041122">
    <property type="entry name" value="RecJ_OB"/>
</dbReference>
<accession>A0AAJ1MJ51</accession>
<dbReference type="InterPro" id="IPR038763">
    <property type="entry name" value="DHH_sf"/>
</dbReference>
<comment type="caution">
    <text evidence="9">The sequence shown here is derived from an EMBL/GenBank/DDBJ whole genome shotgun (WGS) entry which is preliminary data.</text>
</comment>
<dbReference type="Gene3D" id="2.40.50.460">
    <property type="match status" value="1"/>
</dbReference>
<evidence type="ECO:0000256" key="3">
    <source>
        <dbReference type="ARBA" id="ARBA00022722"/>
    </source>
</evidence>
<evidence type="ECO:0000259" key="8">
    <source>
        <dbReference type="Pfam" id="PF17768"/>
    </source>
</evidence>
<dbReference type="PANTHER" id="PTHR30255">
    <property type="entry name" value="SINGLE-STRANDED-DNA-SPECIFIC EXONUCLEASE RECJ"/>
    <property type="match status" value="1"/>
</dbReference>
<dbReference type="Pfam" id="PF01368">
    <property type="entry name" value="DHH"/>
    <property type="match status" value="1"/>
</dbReference>
<dbReference type="SUPFAM" id="SSF64182">
    <property type="entry name" value="DHH phosphoesterases"/>
    <property type="match status" value="2"/>
</dbReference>